<dbReference type="PANTHER" id="PTHR43638">
    <property type="entry name" value="OXIDOREDUCTASE, ALDO/KETO REDUCTASE FAMILY PROTEIN"/>
    <property type="match status" value="1"/>
</dbReference>
<evidence type="ECO:0000259" key="1">
    <source>
        <dbReference type="Pfam" id="PF00248"/>
    </source>
</evidence>
<organism evidence="2 3">
    <name type="scientific">Enterococcus alishanensis</name>
    <dbReference type="NCBI Taxonomy" id="1303817"/>
    <lineage>
        <taxon>Bacteria</taxon>
        <taxon>Bacillati</taxon>
        <taxon>Bacillota</taxon>
        <taxon>Bacilli</taxon>
        <taxon>Lactobacillales</taxon>
        <taxon>Enterococcaceae</taxon>
        <taxon>Enterococcus</taxon>
    </lineage>
</organism>
<gene>
    <name evidence="2" type="ORF">KUA55_09785</name>
</gene>
<accession>A0ABS6TDJ9</accession>
<feature type="domain" description="NADP-dependent oxidoreductase" evidence="1">
    <location>
        <begin position="13"/>
        <end position="269"/>
    </location>
</feature>
<dbReference type="Proteomes" id="UP000774130">
    <property type="component" value="Unassembled WGS sequence"/>
</dbReference>
<dbReference type="Pfam" id="PF00248">
    <property type="entry name" value="Aldo_ket_red"/>
    <property type="match status" value="1"/>
</dbReference>
<dbReference type="InterPro" id="IPR023210">
    <property type="entry name" value="NADP_OxRdtase_dom"/>
</dbReference>
<comment type="caution">
    <text evidence="2">The sequence shown here is derived from an EMBL/GenBank/DDBJ whole genome shotgun (WGS) entry which is preliminary data.</text>
</comment>
<dbReference type="PIRSF" id="PIRSF000097">
    <property type="entry name" value="AKR"/>
    <property type="match status" value="1"/>
</dbReference>
<proteinExistence type="predicted"/>
<dbReference type="PANTHER" id="PTHR43638:SF3">
    <property type="entry name" value="ALDEHYDE REDUCTASE"/>
    <property type="match status" value="1"/>
</dbReference>
<dbReference type="InterPro" id="IPR020471">
    <property type="entry name" value="AKR"/>
</dbReference>
<name>A0ABS6TDJ9_9ENTE</name>
<dbReference type="EMBL" id="JAHUZB010000003">
    <property type="protein sequence ID" value="MBV7390973.1"/>
    <property type="molecule type" value="Genomic_DNA"/>
</dbReference>
<protein>
    <submittedName>
        <fullName evidence="2">Aldo/keto reductase</fullName>
    </submittedName>
</protein>
<sequence>MGKVNLASKEIFPIGIGTWQIGDHAMNRENEIEAIQQGLSQGIQLIDTAEMYGDGKAEELVGEAIKNKKREDLFVVSKVLPKNANRKKLLESLDKSLQRLKINELDLYLLHWKSDIPLAETVASLEEVKKVRKIRAWGVSNFDTADMEELLALPQGKNCATNQIKYNIIDRGAEFDLLPYLQENQITTMAYSPMIKGQWQQLTEEQRVVLLKISDDQEISVGQIMLAWAIRDGSTIAIPKAGSPQHIRENVASATKKLTAEELILIDSVFQAPTKKTDLALW</sequence>
<evidence type="ECO:0000313" key="2">
    <source>
        <dbReference type="EMBL" id="MBV7390973.1"/>
    </source>
</evidence>
<evidence type="ECO:0000313" key="3">
    <source>
        <dbReference type="Proteomes" id="UP000774130"/>
    </source>
</evidence>
<reference evidence="2 3" key="1">
    <citation type="submission" date="2021-06" db="EMBL/GenBank/DDBJ databases">
        <title>Enterococcus alishanensis sp. nov., a novel lactic acid bacterium isolated from fresh coffee beans.</title>
        <authorList>
            <person name="Chen Y.-S."/>
        </authorList>
    </citation>
    <scope>NUCLEOTIDE SEQUENCE [LARGE SCALE GENOMIC DNA]</scope>
    <source>
        <strain evidence="2 3">ALS3</strain>
    </source>
</reference>
<keyword evidence="3" id="KW-1185">Reference proteome</keyword>